<reference evidence="12" key="1">
    <citation type="journal article" date="2006" name="Science">
        <title>Ancient noncoding elements conserved in the human genome.</title>
        <authorList>
            <person name="Venkatesh B."/>
            <person name="Kirkness E.F."/>
            <person name="Loh Y.H."/>
            <person name="Halpern A.L."/>
            <person name="Lee A.P."/>
            <person name="Johnson J."/>
            <person name="Dandona N."/>
            <person name="Viswanathan L.D."/>
            <person name="Tay A."/>
            <person name="Venter J.C."/>
            <person name="Strausberg R.L."/>
            <person name="Brenner S."/>
        </authorList>
    </citation>
    <scope>NUCLEOTIDE SEQUENCE [LARGE SCALE GENOMIC DNA]</scope>
</reference>
<protein>
    <recommendedName>
        <fullName evidence="10">BRCT domain-containing protein</fullName>
    </recommendedName>
</protein>
<proteinExistence type="predicted"/>
<feature type="compositionally biased region" description="Basic and acidic residues" evidence="9">
    <location>
        <begin position="217"/>
        <end position="251"/>
    </location>
</feature>
<reference evidence="12" key="3">
    <citation type="journal article" date="2014" name="Nature">
        <title>Elephant shark genome provides unique insights into gnathostome evolution.</title>
        <authorList>
            <consortium name="International Elephant Shark Genome Sequencing Consortium"/>
            <person name="Venkatesh B."/>
            <person name="Lee A.P."/>
            <person name="Ravi V."/>
            <person name="Maurya A.K."/>
            <person name="Lian M.M."/>
            <person name="Swann J.B."/>
            <person name="Ohta Y."/>
            <person name="Flajnik M.F."/>
            <person name="Sutoh Y."/>
            <person name="Kasahara M."/>
            <person name="Hoon S."/>
            <person name="Gangu V."/>
            <person name="Roy S.W."/>
            <person name="Irimia M."/>
            <person name="Korzh V."/>
            <person name="Kondrychyn I."/>
            <person name="Lim Z.W."/>
            <person name="Tay B.H."/>
            <person name="Tohari S."/>
            <person name="Kong K.W."/>
            <person name="Ho S."/>
            <person name="Lorente-Galdos B."/>
            <person name="Quilez J."/>
            <person name="Marques-Bonet T."/>
            <person name="Raney B.J."/>
            <person name="Ingham P.W."/>
            <person name="Tay A."/>
            <person name="Hillier L.W."/>
            <person name="Minx P."/>
            <person name="Boehm T."/>
            <person name="Wilson R.K."/>
            <person name="Brenner S."/>
            <person name="Warren W.C."/>
        </authorList>
    </citation>
    <scope>NUCLEOTIDE SEQUENCE [LARGE SCALE GENOMIC DNA]</scope>
</reference>
<evidence type="ECO:0000256" key="3">
    <source>
        <dbReference type="ARBA" id="ARBA00022737"/>
    </source>
</evidence>
<feature type="compositionally biased region" description="Basic and acidic residues" evidence="9">
    <location>
        <begin position="615"/>
        <end position="641"/>
    </location>
</feature>
<evidence type="ECO:0000256" key="2">
    <source>
        <dbReference type="ARBA" id="ARBA00022723"/>
    </source>
</evidence>
<feature type="compositionally biased region" description="Low complexity" evidence="9">
    <location>
        <begin position="950"/>
        <end position="959"/>
    </location>
</feature>
<dbReference type="PROSITE" id="PS50172">
    <property type="entry name" value="BRCT"/>
    <property type="match status" value="2"/>
</dbReference>
<feature type="region of interest" description="Disordered" evidence="9">
    <location>
        <begin position="97"/>
        <end position="382"/>
    </location>
</feature>
<dbReference type="Ensembl" id="ENSCMIT00000011114.1">
    <property type="protein sequence ID" value="ENSCMIP00000010837.1"/>
    <property type="gene ID" value="ENSCMIG00000005703.1"/>
</dbReference>
<dbReference type="InterPro" id="IPR025994">
    <property type="entry name" value="BRCA1_serine_dom"/>
</dbReference>
<dbReference type="Pfam" id="PF12820">
    <property type="entry name" value="BRCT_assoc"/>
    <property type="match status" value="1"/>
</dbReference>
<dbReference type="InterPro" id="IPR036420">
    <property type="entry name" value="BRCT_dom_sf"/>
</dbReference>
<reference evidence="11" key="5">
    <citation type="submission" date="2025-09" db="UniProtKB">
        <authorList>
            <consortium name="Ensembl"/>
        </authorList>
    </citation>
    <scope>IDENTIFICATION</scope>
</reference>
<accession>A0A4W3H6P0</accession>
<feature type="compositionally biased region" description="Polar residues" evidence="9">
    <location>
        <begin position="1056"/>
        <end position="1070"/>
    </location>
</feature>
<evidence type="ECO:0000256" key="7">
    <source>
        <dbReference type="ARBA" id="ARBA00023204"/>
    </source>
</evidence>
<feature type="region of interest" description="Disordered" evidence="9">
    <location>
        <begin position="1364"/>
        <end position="1398"/>
    </location>
</feature>
<feature type="region of interest" description="Disordered" evidence="9">
    <location>
        <begin position="1289"/>
        <end position="1327"/>
    </location>
</feature>
<feature type="compositionally biased region" description="Basic residues" evidence="9">
    <location>
        <begin position="300"/>
        <end position="327"/>
    </location>
</feature>
<keyword evidence="12" id="KW-1185">Reference proteome</keyword>
<keyword evidence="6" id="KW-0862">Zinc</keyword>
<feature type="region of interest" description="Disordered" evidence="9">
    <location>
        <begin position="397"/>
        <end position="420"/>
    </location>
</feature>
<feature type="region of interest" description="Disordered" evidence="9">
    <location>
        <begin position="1037"/>
        <end position="1150"/>
    </location>
</feature>
<feature type="region of interest" description="Disordered" evidence="9">
    <location>
        <begin position="918"/>
        <end position="963"/>
    </location>
</feature>
<feature type="region of interest" description="Disordered" evidence="9">
    <location>
        <begin position="803"/>
        <end position="886"/>
    </location>
</feature>
<evidence type="ECO:0000259" key="10">
    <source>
        <dbReference type="PROSITE" id="PS50172"/>
    </source>
</evidence>
<feature type="region of interest" description="Disordered" evidence="9">
    <location>
        <begin position="594"/>
        <end position="655"/>
    </location>
</feature>
<feature type="compositionally biased region" description="Polar residues" evidence="9">
    <location>
        <begin position="977"/>
        <end position="989"/>
    </location>
</feature>
<dbReference type="STRING" id="7868.ENSCMIP00000010837"/>
<evidence type="ECO:0000256" key="9">
    <source>
        <dbReference type="SAM" id="MobiDB-lite"/>
    </source>
</evidence>
<dbReference type="Pfam" id="PF00533">
    <property type="entry name" value="BRCT"/>
    <property type="match status" value="2"/>
</dbReference>
<keyword evidence="4" id="KW-0227">DNA damage</keyword>
<dbReference type="FunFam" id="3.40.50.10190:FF:000006">
    <property type="entry name" value="Breast cancer type 1 susceptibility protein homolog"/>
    <property type="match status" value="1"/>
</dbReference>
<dbReference type="GO" id="GO:0045944">
    <property type="term" value="P:positive regulation of transcription by RNA polymerase II"/>
    <property type="evidence" value="ECO:0007669"/>
    <property type="project" value="TreeGrafter"/>
</dbReference>
<keyword evidence="7" id="KW-0234">DNA repair</keyword>
<evidence type="ECO:0000256" key="5">
    <source>
        <dbReference type="ARBA" id="ARBA00022771"/>
    </source>
</evidence>
<dbReference type="GO" id="GO:0000724">
    <property type="term" value="P:double-strand break repair via homologous recombination"/>
    <property type="evidence" value="ECO:0007669"/>
    <property type="project" value="TreeGrafter"/>
</dbReference>
<gene>
    <name evidence="11" type="primary">LOC103189703</name>
</gene>
<name>A0A4W3H6P0_CALMI</name>
<feature type="compositionally biased region" description="Basic and acidic residues" evidence="9">
    <location>
        <begin position="367"/>
        <end position="377"/>
    </location>
</feature>
<evidence type="ECO:0000256" key="1">
    <source>
        <dbReference type="ARBA" id="ARBA00004123"/>
    </source>
</evidence>
<dbReference type="InterPro" id="IPR031099">
    <property type="entry name" value="BRCA1-associated"/>
</dbReference>
<dbReference type="GO" id="GO:0004842">
    <property type="term" value="F:ubiquitin-protein transferase activity"/>
    <property type="evidence" value="ECO:0007669"/>
    <property type="project" value="TreeGrafter"/>
</dbReference>
<dbReference type="InterPro" id="IPR001357">
    <property type="entry name" value="BRCT_dom"/>
</dbReference>
<evidence type="ECO:0000256" key="8">
    <source>
        <dbReference type="ARBA" id="ARBA00023242"/>
    </source>
</evidence>
<dbReference type="FunFam" id="3.40.50.10190:FF:000025">
    <property type="entry name" value="Breast cancer type 1 susceptibility protein homolog"/>
    <property type="match status" value="1"/>
</dbReference>
<feature type="region of interest" description="Disordered" evidence="9">
    <location>
        <begin position="35"/>
        <end position="77"/>
    </location>
</feature>
<feature type="region of interest" description="Disordered" evidence="9">
    <location>
        <begin position="1176"/>
        <end position="1221"/>
    </location>
</feature>
<dbReference type="GeneTree" id="ENSGT00440000034289"/>
<evidence type="ECO:0000313" key="12">
    <source>
        <dbReference type="Proteomes" id="UP000314986"/>
    </source>
</evidence>
<reference evidence="11" key="4">
    <citation type="submission" date="2025-08" db="UniProtKB">
        <authorList>
            <consortium name="Ensembl"/>
        </authorList>
    </citation>
    <scope>IDENTIFICATION</scope>
</reference>
<dbReference type="Proteomes" id="UP000314986">
    <property type="component" value="Unassembled WGS sequence"/>
</dbReference>
<dbReference type="SMART" id="SM00292">
    <property type="entry name" value="BRCT"/>
    <property type="match status" value="2"/>
</dbReference>
<dbReference type="GO" id="GO:0070531">
    <property type="term" value="C:BRCA1-A complex"/>
    <property type="evidence" value="ECO:0007669"/>
    <property type="project" value="TreeGrafter"/>
</dbReference>
<feature type="region of interest" description="Disordered" evidence="9">
    <location>
        <begin position="686"/>
        <end position="775"/>
    </location>
</feature>
<dbReference type="CDD" id="cd17721">
    <property type="entry name" value="BRCT_BRCA1_rpt2"/>
    <property type="match status" value="1"/>
</dbReference>
<evidence type="ECO:0000313" key="11">
    <source>
        <dbReference type="Ensembl" id="ENSCMIP00000010837.1"/>
    </source>
</evidence>
<feature type="compositionally biased region" description="Polar residues" evidence="9">
    <location>
        <begin position="1181"/>
        <end position="1202"/>
    </location>
</feature>
<feature type="compositionally biased region" description="Basic and acidic residues" evidence="9">
    <location>
        <begin position="174"/>
        <end position="187"/>
    </location>
</feature>
<dbReference type="PANTHER" id="PTHR13763:SF0">
    <property type="entry name" value="BREAST CANCER TYPE 1 SUSCEPTIBILITY PROTEIN"/>
    <property type="match status" value="1"/>
</dbReference>
<keyword evidence="8" id="KW-0539">Nucleus</keyword>
<feature type="compositionally biased region" description="Basic and acidic residues" evidence="9">
    <location>
        <begin position="282"/>
        <end position="292"/>
    </location>
</feature>
<evidence type="ECO:0000256" key="4">
    <source>
        <dbReference type="ARBA" id="ARBA00022763"/>
    </source>
</evidence>
<feature type="region of interest" description="Disordered" evidence="9">
    <location>
        <begin position="977"/>
        <end position="1014"/>
    </location>
</feature>
<dbReference type="OMA" id="LYQSTPK"/>
<dbReference type="GO" id="GO:0043009">
    <property type="term" value="P:chordate embryonic development"/>
    <property type="evidence" value="ECO:0007669"/>
    <property type="project" value="TreeGrafter"/>
</dbReference>
<dbReference type="InParanoid" id="A0A4W3H6P0"/>
<dbReference type="PANTHER" id="PTHR13763">
    <property type="entry name" value="BREAST CANCER TYPE 1 SUSCEPTIBILITY PROTEIN BRCA1"/>
    <property type="match status" value="1"/>
</dbReference>
<feature type="domain" description="BRCT" evidence="10">
    <location>
        <begin position="1534"/>
        <end position="1633"/>
    </location>
</feature>
<reference evidence="12" key="2">
    <citation type="journal article" date="2007" name="PLoS Biol.">
        <title>Survey sequencing and comparative analysis of the elephant shark (Callorhinchus milii) genome.</title>
        <authorList>
            <person name="Venkatesh B."/>
            <person name="Kirkness E.F."/>
            <person name="Loh Y.H."/>
            <person name="Halpern A.L."/>
            <person name="Lee A.P."/>
            <person name="Johnson J."/>
            <person name="Dandona N."/>
            <person name="Viswanathan L.D."/>
            <person name="Tay A."/>
            <person name="Venter J.C."/>
            <person name="Strausberg R.L."/>
            <person name="Brenner S."/>
        </authorList>
    </citation>
    <scope>NUCLEOTIDE SEQUENCE [LARGE SCALE GENOMIC DNA]</scope>
</reference>
<comment type="subcellular location">
    <subcellularLocation>
        <location evidence="1">Nucleus</location>
    </subcellularLocation>
</comment>
<dbReference type="Gene3D" id="3.40.50.10190">
    <property type="entry name" value="BRCT domain"/>
    <property type="match status" value="2"/>
</dbReference>
<feature type="compositionally biased region" description="Low complexity" evidence="9">
    <location>
        <begin position="1141"/>
        <end position="1150"/>
    </location>
</feature>
<feature type="compositionally biased region" description="Basic and acidic residues" evidence="9">
    <location>
        <begin position="737"/>
        <end position="748"/>
    </location>
</feature>
<feature type="region of interest" description="Disordered" evidence="9">
    <location>
        <begin position="1237"/>
        <end position="1275"/>
    </location>
</feature>
<keyword evidence="5" id="KW-0863">Zinc-finger</keyword>
<dbReference type="PIRSF" id="PIRSF001734">
    <property type="entry name" value="BRCA1"/>
    <property type="match status" value="1"/>
</dbReference>
<keyword evidence="2" id="KW-0479">Metal-binding</keyword>
<dbReference type="CDD" id="cd17735">
    <property type="entry name" value="BRCT_BRCA1_rpt1"/>
    <property type="match status" value="1"/>
</dbReference>
<feature type="compositionally biased region" description="Basic and acidic residues" evidence="9">
    <location>
        <begin position="1097"/>
        <end position="1121"/>
    </location>
</feature>
<feature type="domain" description="BRCT" evidence="10">
    <location>
        <begin position="1442"/>
        <end position="1513"/>
    </location>
</feature>
<sequence length="1637" mass="176780">MVAATVTQICAENQCFIDSGEEFLDKLALKRGKGGEYIPEDLKTNDHTSPARGFLRGEEKPSDPPASAKRKGQRSIERVSEWLSNIDAEEVASLGVKFNPSRQRRESDAEGGESTTTDENSGLGCSEAIARGVLPSPLEDRNPSKAAGANAEDQIFGKTYKRGRRESPRISWRLKSDGKGHGDDPSPRGESNFHGVDCNKRQKGKKRKSGCLLGPEDFIKKNGSDQDKEHRGDHEEHATARSVHSEMDKATNGHSNNQDFVVAPLGGEAARNVLAEDDDRSGEEQCRGRPDPEPCVSLAKSKRKLNRNSGKRKVKKTPGKQPRKGTKRLQLVGQNEMERIQLAQADPGRSPSDANEIKIDSFPSSEEPARKEQEVRSTRRSGRLKLLDQELLLHGNRRSGKSGSCLKTARIPEPSEESADVRRPDLVIMETGSSQLPEILVPKLPDNINRDNPPPCGLCEFPPVQQLNPTSPVKSLEVARQGCDLPCGVEHLLGSDCSSGTQASLLLLAPQPVHGDLCDELRVQPECAKDRKLSAGGVSGLSAVPPGDKLAVATEKMTVASETEVAPETEDSEVDTQALLKTFRSTKRKSFVLQPVDNRAPSAAKPVPTSGEPAADLKETSERLAVRLERARDFNESRNEDETGSQNEQEDALVTSKAKAKLPVVELNIMSQQCRRTEGEFLDFVPPTFGSPVMPPFPQGGQQRATPPSGSPGAATRSSTRSSRRRGSSDGVVAGVTERETLRSDRSSQRNSLVPATPTSEHGQSVQQANPGFPCGVEEITVGTELACSSNPESTLLFSAKSQAVTGEGTRLKSGSKADEMSEPGGFCNRGEPSHSQRNFRAKVGDGDSTEDELADQAEVTKVASQLKERRSPLASPMGSSTPEGLVEERVNQGGLEKEGGEVQSESQVRRVEELLHCEDEEMAEPSERGLEDSGGPALVVGRRKRPVKLSSSSSSGSELSDEELPCFQMFGFKKSGSNVTSATQSPLSTALVPSKDTLGKIFSPPPKSDAGIKNTCSQVNAALEEFRENLLRNRCLSPSESSEESPDLFSSDSDCCSTPSGSQAEQGASNKPAREPISSGSKTKRDGKRRSSQVAKIEKTLQRREASDHQQSREPGEAVPEHSGGGQAACYDSEASHTGDSLSSDSELLTTQQRDAIQINLKKLKEEMAVLEAALEQDTEQQASQNTAHSLSRSPQDTSPVLSEDEQSAVASVTRAGAGQALSEAATNLISESKYVAETIPTEPESQQDTSLIFRDREQNECPESPEYAVSPCLTERQMNRMPLTNWTVAGALGRSQSERNSQGEDVGIPHTPPQQESRASAVTAGQEELGGVAKLQRSNGKGKDCGSEQTEAVGSLLAASSRCQPAPGTAASACTSQAADGVGRPEASSEGLEQSRSLLTSSPIFNKSADSATSKSPAMTTQRKMSFVASGLDKHEILLVQRFAEKTGGAITSQFLPSTTHVVMRTGTSLVCERTLKYFLGIAGRRWVISYQWILECFKEGRIIEESEFEVRGDVINGRNHQGPRKARQTSNGQLLLTDYEVCCWGSFTGMSKDQLEWMVDLCGASIAKEPYLFTYNPGRVSVVVVQPDANPASTDYRGMERRFSAAVVTREWVLDSVACYCCHPLEAYLLGSPR</sequence>
<keyword evidence="3" id="KW-0677">Repeat</keyword>
<dbReference type="GO" id="GO:0008270">
    <property type="term" value="F:zinc ion binding"/>
    <property type="evidence" value="ECO:0007669"/>
    <property type="project" value="UniProtKB-KW"/>
</dbReference>
<evidence type="ECO:0000256" key="6">
    <source>
        <dbReference type="ARBA" id="ARBA00022833"/>
    </source>
</evidence>
<dbReference type="GO" id="GO:0031436">
    <property type="term" value="C:BRCA1-BARD1 complex"/>
    <property type="evidence" value="ECO:0007669"/>
    <property type="project" value="TreeGrafter"/>
</dbReference>
<dbReference type="GO" id="GO:0007095">
    <property type="term" value="P:mitotic G2 DNA damage checkpoint signaling"/>
    <property type="evidence" value="ECO:0007669"/>
    <property type="project" value="TreeGrafter"/>
</dbReference>
<feature type="compositionally biased region" description="Polar residues" evidence="9">
    <location>
        <begin position="749"/>
        <end position="770"/>
    </location>
</feature>
<organism evidence="11 12">
    <name type="scientific">Callorhinchus milii</name>
    <name type="common">Ghost shark</name>
    <dbReference type="NCBI Taxonomy" id="7868"/>
    <lineage>
        <taxon>Eukaryota</taxon>
        <taxon>Metazoa</taxon>
        <taxon>Chordata</taxon>
        <taxon>Craniata</taxon>
        <taxon>Vertebrata</taxon>
        <taxon>Chondrichthyes</taxon>
        <taxon>Holocephali</taxon>
        <taxon>Chimaeriformes</taxon>
        <taxon>Callorhinchidae</taxon>
        <taxon>Callorhinchus</taxon>
    </lineage>
</organism>
<dbReference type="SUPFAM" id="SSF52113">
    <property type="entry name" value="BRCT domain"/>
    <property type="match status" value="2"/>
</dbReference>